<dbReference type="AlphaFoldDB" id="A0A507B3M2"/>
<dbReference type="OrthoDB" id="5271017at2759"/>
<keyword evidence="12" id="KW-0624">Polysaccharide degradation</keyword>
<dbReference type="PANTHER" id="PTHR33353">
    <property type="entry name" value="PUTATIVE (AFU_ORTHOLOGUE AFUA_1G12560)-RELATED"/>
    <property type="match status" value="1"/>
</dbReference>
<keyword evidence="11" id="KW-0119">Carbohydrate metabolism</keyword>
<evidence type="ECO:0000313" key="18">
    <source>
        <dbReference type="EMBL" id="TPX17705.1"/>
    </source>
</evidence>
<keyword evidence="5 16" id="KW-0732">Signal</keyword>
<keyword evidence="7" id="KW-0560">Oxidoreductase</keyword>
<evidence type="ECO:0000256" key="5">
    <source>
        <dbReference type="ARBA" id="ARBA00022729"/>
    </source>
</evidence>
<keyword evidence="19" id="KW-1185">Reference proteome</keyword>
<comment type="similarity">
    <text evidence="13">Belongs to the polysaccharide monooxygenase AA9 family.</text>
</comment>
<dbReference type="Proteomes" id="UP000319257">
    <property type="component" value="Unassembled WGS sequence"/>
</dbReference>
<dbReference type="CDD" id="cd21175">
    <property type="entry name" value="LPMO_AA9"/>
    <property type="match status" value="1"/>
</dbReference>
<comment type="caution">
    <text evidence="18">The sequence shown here is derived from an EMBL/GenBank/DDBJ whole genome shotgun (WGS) entry which is preliminary data.</text>
</comment>
<accession>A0A507B3M2</accession>
<comment type="cofactor">
    <cofactor evidence="1">
        <name>Cu(2+)</name>
        <dbReference type="ChEBI" id="CHEBI:29036"/>
    </cofactor>
</comment>
<dbReference type="EMBL" id="SKBQ01000012">
    <property type="protein sequence ID" value="TPX17705.1"/>
    <property type="molecule type" value="Genomic_DNA"/>
</dbReference>
<name>A0A507B3M2_9PEZI</name>
<dbReference type="PANTHER" id="PTHR33353:SF10">
    <property type="entry name" value="ENDO-BETA-1,4-GLUCANASE D"/>
    <property type="match status" value="1"/>
</dbReference>
<keyword evidence="4" id="KW-0479">Metal-binding</keyword>
<dbReference type="RefSeq" id="XP_030999416.1">
    <property type="nucleotide sequence ID" value="XM_031137036.1"/>
</dbReference>
<proteinExistence type="inferred from homology"/>
<evidence type="ECO:0000256" key="8">
    <source>
        <dbReference type="ARBA" id="ARBA00023008"/>
    </source>
</evidence>
<evidence type="ECO:0000259" key="17">
    <source>
        <dbReference type="Pfam" id="PF03443"/>
    </source>
</evidence>
<evidence type="ECO:0000256" key="6">
    <source>
        <dbReference type="ARBA" id="ARBA00023001"/>
    </source>
</evidence>
<dbReference type="GeneID" id="41970253"/>
<feature type="domain" description="Auxiliary Activity family 9 catalytic" evidence="17">
    <location>
        <begin position="26"/>
        <end position="216"/>
    </location>
</feature>
<feature type="signal peptide" evidence="16">
    <location>
        <begin position="1"/>
        <end position="17"/>
    </location>
</feature>
<keyword evidence="3" id="KW-0964">Secreted</keyword>
<evidence type="ECO:0000256" key="13">
    <source>
        <dbReference type="ARBA" id="ARBA00044502"/>
    </source>
</evidence>
<evidence type="ECO:0000256" key="15">
    <source>
        <dbReference type="ARBA" id="ARBA00047174"/>
    </source>
</evidence>
<dbReference type="GO" id="GO:0030245">
    <property type="term" value="P:cellulose catabolic process"/>
    <property type="evidence" value="ECO:0007669"/>
    <property type="project" value="UniProtKB-KW"/>
</dbReference>
<dbReference type="Gene3D" id="2.70.50.70">
    <property type="match status" value="1"/>
</dbReference>
<evidence type="ECO:0000256" key="2">
    <source>
        <dbReference type="ARBA" id="ARBA00004613"/>
    </source>
</evidence>
<evidence type="ECO:0000256" key="16">
    <source>
        <dbReference type="SAM" id="SignalP"/>
    </source>
</evidence>
<evidence type="ECO:0000256" key="7">
    <source>
        <dbReference type="ARBA" id="ARBA00023002"/>
    </source>
</evidence>
<comment type="subcellular location">
    <subcellularLocation>
        <location evidence="2">Secreted</location>
    </subcellularLocation>
</comment>
<dbReference type="Pfam" id="PF03443">
    <property type="entry name" value="AA9"/>
    <property type="match status" value="1"/>
</dbReference>
<sequence>MKLSFVFAVAVATVVNAAPHYTFPKLAGTQDWQVVRTTANHYSNGPVTDVRSEAIRCYQLAPGGGGVTQTFKANAGGSITWSANPNIYHPGALSAYMAKVPAGQTAASWNGAGAVWFKVYQDYPSVSNSGMTWPSMNKASVSFQIPACIESGEYLFRIEHVALHSASTAGGAQFYISCAQLSVTGGSGSKTPTDLVSFPGAYKATDPGIMINIYNGFPRQYTPAGPPVFKC</sequence>
<evidence type="ECO:0000313" key="19">
    <source>
        <dbReference type="Proteomes" id="UP000319257"/>
    </source>
</evidence>
<dbReference type="GO" id="GO:0004497">
    <property type="term" value="F:monooxygenase activity"/>
    <property type="evidence" value="ECO:0007669"/>
    <property type="project" value="UniProtKB-KW"/>
</dbReference>
<reference evidence="18 19" key="1">
    <citation type="submission" date="2019-06" db="EMBL/GenBank/DDBJ databases">
        <title>Draft genome sequence of the filamentous fungus Phialemoniopsis curvata isolated from diesel fuel.</title>
        <authorList>
            <person name="Varaljay V.A."/>
            <person name="Lyon W.J."/>
            <person name="Crouch A.L."/>
            <person name="Drake C.E."/>
            <person name="Hollomon J.M."/>
            <person name="Nadeau L.J."/>
            <person name="Nunn H.S."/>
            <person name="Stevenson B.S."/>
            <person name="Bojanowski C.L."/>
            <person name="Crookes-Goodson W.J."/>
        </authorList>
    </citation>
    <scope>NUCLEOTIDE SEQUENCE [LARGE SCALE GENOMIC DNA]</scope>
    <source>
        <strain evidence="18 19">D216</strain>
    </source>
</reference>
<evidence type="ECO:0000256" key="3">
    <source>
        <dbReference type="ARBA" id="ARBA00022525"/>
    </source>
</evidence>
<keyword evidence="8" id="KW-0186">Copper</keyword>
<evidence type="ECO:0000256" key="14">
    <source>
        <dbReference type="ARBA" id="ARBA00045077"/>
    </source>
</evidence>
<evidence type="ECO:0000256" key="12">
    <source>
        <dbReference type="ARBA" id="ARBA00023326"/>
    </source>
</evidence>
<organism evidence="18 19">
    <name type="scientific">Thyridium curvatum</name>
    <dbReference type="NCBI Taxonomy" id="1093900"/>
    <lineage>
        <taxon>Eukaryota</taxon>
        <taxon>Fungi</taxon>
        <taxon>Dikarya</taxon>
        <taxon>Ascomycota</taxon>
        <taxon>Pezizomycotina</taxon>
        <taxon>Sordariomycetes</taxon>
        <taxon>Sordariomycetidae</taxon>
        <taxon>Thyridiales</taxon>
        <taxon>Thyridiaceae</taxon>
        <taxon>Thyridium</taxon>
    </lineage>
</organism>
<keyword evidence="10" id="KW-1015">Disulfide bond</keyword>
<dbReference type="GO" id="GO:0046872">
    <property type="term" value="F:metal ion binding"/>
    <property type="evidence" value="ECO:0007669"/>
    <property type="project" value="UniProtKB-KW"/>
</dbReference>
<dbReference type="EC" id="1.14.99.56" evidence="15"/>
<evidence type="ECO:0000256" key="9">
    <source>
        <dbReference type="ARBA" id="ARBA00023033"/>
    </source>
</evidence>
<keyword evidence="9" id="KW-0503">Monooxygenase</keyword>
<dbReference type="InParanoid" id="A0A507B3M2"/>
<evidence type="ECO:0000256" key="1">
    <source>
        <dbReference type="ARBA" id="ARBA00001973"/>
    </source>
</evidence>
<keyword evidence="6" id="KW-0136">Cellulose degradation</keyword>
<dbReference type="STRING" id="1093900.A0A507B3M2"/>
<protein>
    <recommendedName>
        <fullName evidence="15">lytic cellulose monooxygenase (C4-dehydrogenating)</fullName>
        <ecNumber evidence="15">1.14.99.56</ecNumber>
    </recommendedName>
</protein>
<evidence type="ECO:0000256" key="11">
    <source>
        <dbReference type="ARBA" id="ARBA00023277"/>
    </source>
</evidence>
<dbReference type="GO" id="GO:0005576">
    <property type="term" value="C:extracellular region"/>
    <property type="evidence" value="ECO:0007669"/>
    <property type="project" value="UniProtKB-SubCell"/>
</dbReference>
<evidence type="ECO:0000256" key="4">
    <source>
        <dbReference type="ARBA" id="ARBA00022723"/>
    </source>
</evidence>
<comment type="catalytic activity">
    <reaction evidence="14">
        <text>[(1-&gt;4)-beta-D-glucosyl]n+m + reduced acceptor + O2 = 4-dehydro-beta-D-glucosyl-[(1-&gt;4)-beta-D-glucosyl]n-1 + [(1-&gt;4)-beta-D-glucosyl]m + acceptor + H2O.</text>
        <dbReference type="EC" id="1.14.99.56"/>
    </reaction>
</comment>
<gene>
    <name evidence="18" type="ORF">E0L32_002806</name>
</gene>
<dbReference type="InterPro" id="IPR005103">
    <property type="entry name" value="AA9_LPMO"/>
</dbReference>
<dbReference type="InterPro" id="IPR049892">
    <property type="entry name" value="AA9"/>
</dbReference>
<evidence type="ECO:0000256" key="10">
    <source>
        <dbReference type="ARBA" id="ARBA00023157"/>
    </source>
</evidence>
<feature type="chain" id="PRO_5021217665" description="lytic cellulose monooxygenase (C4-dehydrogenating)" evidence="16">
    <location>
        <begin position="18"/>
        <end position="231"/>
    </location>
</feature>